<dbReference type="OrthoDB" id="863368at2"/>
<dbReference type="AlphaFoldDB" id="A0A0E3ZDK5"/>
<feature type="chain" id="PRO_5002416863" description="S9 family peptidase" evidence="1">
    <location>
        <begin position="24"/>
        <end position="484"/>
    </location>
</feature>
<organism evidence="2 3">
    <name type="scientific">Pontibacter korlensis</name>
    <dbReference type="NCBI Taxonomy" id="400092"/>
    <lineage>
        <taxon>Bacteria</taxon>
        <taxon>Pseudomonadati</taxon>
        <taxon>Bacteroidota</taxon>
        <taxon>Cytophagia</taxon>
        <taxon>Cytophagales</taxon>
        <taxon>Hymenobacteraceae</taxon>
        <taxon>Pontibacter</taxon>
    </lineage>
</organism>
<protein>
    <recommendedName>
        <fullName evidence="4">S9 family peptidase</fullName>
    </recommendedName>
</protein>
<dbReference type="RefSeq" id="WP_046309338.1">
    <property type="nucleotide sequence ID" value="NZ_CBCSCY010000016.1"/>
</dbReference>
<sequence>MKKQFILSFILLCLLCQPQAILAQSKTRASVDFSYNPDPEADHFNQRLPDKSIPVGQNELVLLNRTDNSKYTVEKYSAELKKVWSVEIPLEDGETVDKFTANNEAVLVITNRKAGQNQQLYGHRINLQAEKKEQPVLLLEAPAKSRRAGVAISEDGSQVLAYRFHTDNSFQIQSISGSLFNGNLQKQQDVKYDLSDLRGILTADIQLGNGGEQYVSLISDQMNRLSVRQFKPGRKEAKVMSVLVGGVFDGLQVYIRDTRFKLMEDGLLYGAVLTADEKSGGYYSLKAVKYDFENEDMVFAEEFKFSPDYVQKINALDKSNKGNRLQDISLSELLLTPEKKLVILAEKKYTEGGENAPYFAEELHLFAYDEYMGYDWNSVLTKQQQAPAAEGFTSISYSSHLSGNTLNLLTLEELNGKYDLYLRQINTSNGSSSAPQALRLNVANDKKLAYVKDYTVWLAPKDIVTVVRAGKKPDQLQLSRIEIK</sequence>
<keyword evidence="3" id="KW-1185">Reference proteome</keyword>
<dbReference type="EMBL" id="CP009621">
    <property type="protein sequence ID" value="AKD02485.1"/>
    <property type="molecule type" value="Genomic_DNA"/>
</dbReference>
<evidence type="ECO:0008006" key="4">
    <source>
        <dbReference type="Google" id="ProtNLM"/>
    </source>
</evidence>
<gene>
    <name evidence="2" type="ORF">PKOR_04330</name>
</gene>
<proteinExistence type="predicted"/>
<dbReference type="HOGENOM" id="CLU_651769_0_0_10"/>
<accession>A0A0E3ZDK5</accession>
<keyword evidence="1" id="KW-0732">Signal</keyword>
<dbReference type="PATRIC" id="fig|400092.3.peg.969"/>
<dbReference type="Proteomes" id="UP000033109">
    <property type="component" value="Chromosome"/>
</dbReference>
<feature type="signal peptide" evidence="1">
    <location>
        <begin position="1"/>
        <end position="23"/>
    </location>
</feature>
<name>A0A0E3ZDK5_9BACT</name>
<dbReference type="STRING" id="400092.PKOR_04330"/>
<evidence type="ECO:0000313" key="2">
    <source>
        <dbReference type="EMBL" id="AKD02485.1"/>
    </source>
</evidence>
<evidence type="ECO:0000313" key="3">
    <source>
        <dbReference type="Proteomes" id="UP000033109"/>
    </source>
</evidence>
<dbReference type="KEGG" id="pko:PKOR_04330"/>
<reference evidence="2 3" key="1">
    <citation type="journal article" date="2015" name="Sci. Rep.">
        <title>Unraveling adaptation of Pontibacter korlensis to radiation and infertility in desert through complete genome and comparative transcriptomic analysis.</title>
        <authorList>
            <person name="Dai J."/>
            <person name="Dai W."/>
            <person name="Qiu C."/>
            <person name="Yang Z."/>
            <person name="Zhang Y."/>
            <person name="Zhou M."/>
            <person name="Zhang L."/>
            <person name="Fang C."/>
            <person name="Gao Q."/>
            <person name="Yang Q."/>
            <person name="Li X."/>
            <person name="Wang Z."/>
            <person name="Wang Z."/>
            <person name="Jia Z."/>
            <person name="Chen X."/>
        </authorList>
    </citation>
    <scope>NUCLEOTIDE SEQUENCE [LARGE SCALE GENOMIC DNA]</scope>
    <source>
        <strain evidence="2 3">X14-1T</strain>
    </source>
</reference>
<evidence type="ECO:0000256" key="1">
    <source>
        <dbReference type="SAM" id="SignalP"/>
    </source>
</evidence>